<accession>A0A3R5U475</accession>
<proteinExistence type="predicted"/>
<protein>
    <submittedName>
        <fullName evidence="1">Uncharacterized protein</fullName>
    </submittedName>
</protein>
<dbReference type="RefSeq" id="WP_128211986.1">
    <property type="nucleotide sequence ID" value="NZ_CP025746.1"/>
</dbReference>
<name>A0A3R5U475_9CLOT</name>
<keyword evidence="2" id="KW-1185">Reference proteome</keyword>
<gene>
    <name evidence="1" type="ORF">C1I91_05925</name>
</gene>
<dbReference type="KEGG" id="cmah:C1I91_05925"/>
<evidence type="ECO:0000313" key="2">
    <source>
        <dbReference type="Proteomes" id="UP000286268"/>
    </source>
</evidence>
<evidence type="ECO:0000313" key="1">
    <source>
        <dbReference type="EMBL" id="QAA31218.1"/>
    </source>
</evidence>
<dbReference type="EMBL" id="CP025746">
    <property type="protein sequence ID" value="QAA31218.1"/>
    <property type="molecule type" value="Genomic_DNA"/>
</dbReference>
<dbReference type="AlphaFoldDB" id="A0A3R5U475"/>
<reference evidence="1 2" key="1">
    <citation type="submission" date="2018-01" db="EMBL/GenBank/DDBJ databases">
        <title>Genome Sequencing and Assembly of Anaerobacter polyendosporus strain CT4.</title>
        <authorList>
            <person name="Tachaapaikoon C."/>
            <person name="Sutheeworapong S."/>
            <person name="Jenjaroenpun P."/>
            <person name="Wongsurawat T."/>
            <person name="Nookeaw I."/>
            <person name="Cheawchanlertfa P."/>
            <person name="Kosugi A."/>
            <person name="Cheevadhanarak S."/>
            <person name="Ratanakhanokchai K."/>
        </authorList>
    </citation>
    <scope>NUCLEOTIDE SEQUENCE [LARGE SCALE GENOMIC DNA]</scope>
    <source>
        <strain evidence="1 2">CT4</strain>
    </source>
</reference>
<sequence length="69" mass="7872">MEKYKLLNSLDQDTGLKVTDNEVLAVSFLRSYRLLNTEECIQITRTLKQATLRALHESESTLDIEEGGE</sequence>
<dbReference type="Proteomes" id="UP000286268">
    <property type="component" value="Chromosome"/>
</dbReference>
<organism evidence="1 2">
    <name type="scientific">Clostridium manihotivorum</name>
    <dbReference type="NCBI Taxonomy" id="2320868"/>
    <lineage>
        <taxon>Bacteria</taxon>
        <taxon>Bacillati</taxon>
        <taxon>Bacillota</taxon>
        <taxon>Clostridia</taxon>
        <taxon>Eubacteriales</taxon>
        <taxon>Clostridiaceae</taxon>
        <taxon>Clostridium</taxon>
    </lineage>
</organism>